<dbReference type="InterPro" id="IPR036394">
    <property type="entry name" value="Ribosomal_uL22_sf"/>
</dbReference>
<dbReference type="EMBL" id="CAAGRJ010001846">
    <property type="protein sequence ID" value="VFV19839.1"/>
    <property type="molecule type" value="Genomic_DNA"/>
</dbReference>
<protein>
    <submittedName>
        <fullName evidence="1">Uncharacterized protein</fullName>
    </submittedName>
</protein>
<evidence type="ECO:0000313" key="2">
    <source>
        <dbReference type="Proteomes" id="UP000386466"/>
    </source>
</evidence>
<dbReference type="AlphaFoldDB" id="A0A485MHE6"/>
<evidence type="ECO:0000313" key="1">
    <source>
        <dbReference type="EMBL" id="VFV19839.1"/>
    </source>
</evidence>
<gene>
    <name evidence="1" type="ORF">LYPA_23C003832</name>
</gene>
<dbReference type="SUPFAM" id="SSF54843">
    <property type="entry name" value="Ribosomal protein L22"/>
    <property type="match status" value="1"/>
</dbReference>
<proteinExistence type="predicted"/>
<feature type="non-terminal residue" evidence="1">
    <location>
        <position position="81"/>
    </location>
</feature>
<reference evidence="1 2" key="1">
    <citation type="submission" date="2019-01" db="EMBL/GenBank/DDBJ databases">
        <authorList>
            <person name="Alioto T."/>
            <person name="Alioto T."/>
        </authorList>
    </citation>
    <scope>NUCLEOTIDE SEQUENCE [LARGE SCALE GENOMIC DNA]</scope>
</reference>
<name>A0A485MHE6_LYNPA</name>
<keyword evidence="2" id="KW-1185">Reference proteome</keyword>
<dbReference type="GO" id="GO:0006412">
    <property type="term" value="P:translation"/>
    <property type="evidence" value="ECO:0007669"/>
    <property type="project" value="InterPro"/>
</dbReference>
<sequence length="81" mass="9005">MVCYSIDPETPQNHANQEVQVFGFTLGTHVKLPETSRVCMSGKSESLKDVALQKQHVPFHRYDGGVGGCAQDKQWGWTQGQ</sequence>
<dbReference type="Gene3D" id="3.90.470.10">
    <property type="entry name" value="Ribosomal protein L22/L17"/>
    <property type="match status" value="1"/>
</dbReference>
<dbReference type="GO" id="GO:0005840">
    <property type="term" value="C:ribosome"/>
    <property type="evidence" value="ECO:0007669"/>
    <property type="project" value="InterPro"/>
</dbReference>
<accession>A0A485MHE6</accession>
<dbReference type="GO" id="GO:0003735">
    <property type="term" value="F:structural constituent of ribosome"/>
    <property type="evidence" value="ECO:0007669"/>
    <property type="project" value="InterPro"/>
</dbReference>
<dbReference type="Proteomes" id="UP000386466">
    <property type="component" value="Unassembled WGS sequence"/>
</dbReference>
<organism evidence="1 2">
    <name type="scientific">Lynx pardinus</name>
    <name type="common">Iberian lynx</name>
    <name type="synonym">Felis pardina</name>
    <dbReference type="NCBI Taxonomy" id="191816"/>
    <lineage>
        <taxon>Eukaryota</taxon>
        <taxon>Metazoa</taxon>
        <taxon>Chordata</taxon>
        <taxon>Craniata</taxon>
        <taxon>Vertebrata</taxon>
        <taxon>Euteleostomi</taxon>
        <taxon>Mammalia</taxon>
        <taxon>Eutheria</taxon>
        <taxon>Laurasiatheria</taxon>
        <taxon>Carnivora</taxon>
        <taxon>Feliformia</taxon>
        <taxon>Felidae</taxon>
        <taxon>Felinae</taxon>
        <taxon>Lynx</taxon>
    </lineage>
</organism>